<dbReference type="InterPro" id="IPR048028">
    <property type="entry name" value="Psb34-like"/>
</dbReference>
<evidence type="ECO:0000313" key="2">
    <source>
        <dbReference type="EMBL" id="MCT7965702.1"/>
    </source>
</evidence>
<keyword evidence="1" id="KW-0812">Transmembrane</keyword>
<sequence>MYTSTDEKGLLNNFATEPKIYPAEYPSPEQQKRYIAYGAASLLLVALTIFTAVAIS</sequence>
<name>A0ABT2MMI4_9CYAN</name>
<comment type="caution">
    <text evidence="2">The sequence shown here is derived from an EMBL/GenBank/DDBJ whole genome shotgun (WGS) entry which is preliminary data.</text>
</comment>
<protein>
    <submittedName>
        <fullName evidence="2">Ssl1498 family light-harvesting-like protein</fullName>
    </submittedName>
</protein>
<organism evidence="2 3">
    <name type="scientific">Laspinema palackyanum D2a</name>
    <dbReference type="NCBI Taxonomy" id="2953684"/>
    <lineage>
        <taxon>Bacteria</taxon>
        <taxon>Bacillati</taxon>
        <taxon>Cyanobacteriota</taxon>
        <taxon>Cyanophyceae</taxon>
        <taxon>Oscillatoriophycideae</taxon>
        <taxon>Oscillatoriales</taxon>
        <taxon>Laspinemataceae</taxon>
        <taxon>Laspinema</taxon>
        <taxon>Laspinema palackyanum</taxon>
    </lineage>
</organism>
<keyword evidence="3" id="KW-1185">Reference proteome</keyword>
<evidence type="ECO:0000256" key="1">
    <source>
        <dbReference type="SAM" id="Phobius"/>
    </source>
</evidence>
<keyword evidence="1" id="KW-0472">Membrane</keyword>
<dbReference type="RefSeq" id="WP_368005389.1">
    <property type="nucleotide sequence ID" value="NZ_JAMXFF010000005.1"/>
</dbReference>
<dbReference type="Proteomes" id="UP001525890">
    <property type="component" value="Unassembled WGS sequence"/>
</dbReference>
<accession>A0ABT2MMI4</accession>
<reference evidence="2 3" key="1">
    <citation type="journal article" date="2022" name="Front. Microbiol.">
        <title>High genomic differentiation and limited gene flow indicate recent cryptic speciation within the genus Laspinema (cyanobacteria).</title>
        <authorList>
            <person name="Stanojkovic A."/>
            <person name="Skoupy S."/>
            <person name="Skaloud P."/>
            <person name="Dvorak P."/>
        </authorList>
    </citation>
    <scope>NUCLEOTIDE SEQUENCE [LARGE SCALE GENOMIC DNA]</scope>
    <source>
        <strain evidence="2 3">D2a</strain>
    </source>
</reference>
<gene>
    <name evidence="2" type="ORF">NG799_05055</name>
</gene>
<dbReference type="NCBIfam" id="NF033486">
    <property type="entry name" value="harvest_ssl1498"/>
    <property type="match status" value="1"/>
</dbReference>
<proteinExistence type="predicted"/>
<feature type="transmembrane region" description="Helical" evidence="1">
    <location>
        <begin position="34"/>
        <end position="55"/>
    </location>
</feature>
<dbReference type="EMBL" id="JAMXFF010000005">
    <property type="protein sequence ID" value="MCT7965702.1"/>
    <property type="molecule type" value="Genomic_DNA"/>
</dbReference>
<evidence type="ECO:0000313" key="3">
    <source>
        <dbReference type="Proteomes" id="UP001525890"/>
    </source>
</evidence>
<dbReference type="Pfam" id="PF26394">
    <property type="entry name" value="Psb34"/>
    <property type="match status" value="1"/>
</dbReference>
<keyword evidence="1" id="KW-1133">Transmembrane helix</keyword>